<name>A0A1J5QW42_9ZZZZ</name>
<dbReference type="AlphaFoldDB" id="A0A1J5QW42"/>
<dbReference type="InterPro" id="IPR021634">
    <property type="entry name" value="DUF3240"/>
</dbReference>
<evidence type="ECO:0008006" key="2">
    <source>
        <dbReference type="Google" id="ProtNLM"/>
    </source>
</evidence>
<dbReference type="InterPro" id="IPR011322">
    <property type="entry name" value="N-reg_PII-like_a/b"/>
</dbReference>
<protein>
    <recommendedName>
        <fullName evidence="2">DUF3240 domain-containing protein</fullName>
    </recommendedName>
</protein>
<dbReference type="InterPro" id="IPR015867">
    <property type="entry name" value="N-reg_PII/ATP_PRibTrfase_C"/>
</dbReference>
<proteinExistence type="predicted"/>
<organism evidence="1">
    <name type="scientific">mine drainage metagenome</name>
    <dbReference type="NCBI Taxonomy" id="410659"/>
    <lineage>
        <taxon>unclassified sequences</taxon>
        <taxon>metagenomes</taxon>
        <taxon>ecological metagenomes</taxon>
    </lineage>
</organism>
<dbReference type="SUPFAM" id="SSF54913">
    <property type="entry name" value="GlnB-like"/>
    <property type="match status" value="1"/>
</dbReference>
<sequence length="99" mass="11184">MDQCLLMIFAPPSVEETMVDWLLEHDEIEGFSSAEAYGHGVRKTGLSQLEQVTGRQRRVQFLICTSHEIAQHLVGDLRQRFTGVGLHYFVVPVTEAGRL</sequence>
<reference evidence="1" key="1">
    <citation type="submission" date="2016-10" db="EMBL/GenBank/DDBJ databases">
        <title>Sequence of Gallionella enrichment culture.</title>
        <authorList>
            <person name="Poehlein A."/>
            <person name="Muehling M."/>
            <person name="Daniel R."/>
        </authorList>
    </citation>
    <scope>NUCLEOTIDE SEQUENCE</scope>
</reference>
<comment type="caution">
    <text evidence="1">The sequence shown here is derived from an EMBL/GenBank/DDBJ whole genome shotgun (WGS) entry which is preliminary data.</text>
</comment>
<dbReference type="EMBL" id="MLJW01000651">
    <property type="protein sequence ID" value="OIQ84028.1"/>
    <property type="molecule type" value="Genomic_DNA"/>
</dbReference>
<accession>A0A1J5QW42</accession>
<evidence type="ECO:0000313" key="1">
    <source>
        <dbReference type="EMBL" id="OIQ84028.1"/>
    </source>
</evidence>
<dbReference type="Pfam" id="PF11582">
    <property type="entry name" value="DUF3240"/>
    <property type="match status" value="1"/>
</dbReference>
<gene>
    <name evidence="1" type="ORF">GALL_341590</name>
</gene>
<dbReference type="Gene3D" id="3.30.70.120">
    <property type="match status" value="1"/>
</dbReference>